<dbReference type="AlphaFoldDB" id="A0A195ATK9"/>
<dbReference type="Proteomes" id="UP000078540">
    <property type="component" value="Unassembled WGS sequence"/>
</dbReference>
<feature type="region of interest" description="Disordered" evidence="1">
    <location>
        <begin position="182"/>
        <end position="201"/>
    </location>
</feature>
<dbReference type="EMBL" id="KQ976746">
    <property type="protein sequence ID" value="KYM75345.1"/>
    <property type="molecule type" value="Genomic_DNA"/>
</dbReference>
<protein>
    <submittedName>
        <fullName evidence="2">Uncharacterized protein</fullName>
    </submittedName>
</protein>
<evidence type="ECO:0000313" key="2">
    <source>
        <dbReference type="EMBL" id="KYM75345.1"/>
    </source>
</evidence>
<proteinExistence type="predicted"/>
<reference evidence="2 3" key="1">
    <citation type="submission" date="2015-09" db="EMBL/GenBank/DDBJ databases">
        <title>Atta colombica WGS genome.</title>
        <authorList>
            <person name="Nygaard S."/>
            <person name="Hu H."/>
            <person name="Boomsma J."/>
            <person name="Zhang G."/>
        </authorList>
    </citation>
    <scope>NUCLEOTIDE SEQUENCE [LARGE SCALE GENOMIC DNA]</scope>
    <source>
        <strain evidence="2">Treedump-2</strain>
        <tissue evidence="2">Whole body</tissue>
    </source>
</reference>
<evidence type="ECO:0000256" key="1">
    <source>
        <dbReference type="SAM" id="MobiDB-lite"/>
    </source>
</evidence>
<organism evidence="2 3">
    <name type="scientific">Atta colombica</name>
    <dbReference type="NCBI Taxonomy" id="520822"/>
    <lineage>
        <taxon>Eukaryota</taxon>
        <taxon>Metazoa</taxon>
        <taxon>Ecdysozoa</taxon>
        <taxon>Arthropoda</taxon>
        <taxon>Hexapoda</taxon>
        <taxon>Insecta</taxon>
        <taxon>Pterygota</taxon>
        <taxon>Neoptera</taxon>
        <taxon>Endopterygota</taxon>
        <taxon>Hymenoptera</taxon>
        <taxon>Apocrita</taxon>
        <taxon>Aculeata</taxon>
        <taxon>Formicoidea</taxon>
        <taxon>Formicidae</taxon>
        <taxon>Myrmicinae</taxon>
        <taxon>Atta</taxon>
    </lineage>
</organism>
<sequence length="401" mass="46435">MLGDALCASGERIESREKSTDDVVDDAYYRHPKQEGSWSTISLLRGSNKPLKFRNLPFVVSSQRCQLPPILFSSAMVVAVSMEMCVQNLYPRRSPELPGNSRKALVELRATKERLRCESFPIPPFLYESRTGAMYPGLQVQENEETNFPKKMPGRYCNNKLLNVCSVISISNKNNMKSVEIENAGEKKKNRKTREKNPVMNEGCSRFNEFPRWSSMENKENLRGKRSRKLEMFAKKRKEKEKPVFATDTANQMRSNVDPTRFLRFTKQTIRQHVMYSCLFPNQEECLPRTRRWLFGRMENKSTSFCERCNEMPPARFQFRKPCNLKVDLYRFGINGSGTTTENGDEDQLTGFLLHDLLHAASILAQKRNTAGSKFYSAVYTYAESRWSTHTHTHTHTHTYI</sequence>
<gene>
    <name evidence="2" type="ORF">ALC53_14253</name>
</gene>
<accession>A0A195ATK9</accession>
<evidence type="ECO:0000313" key="3">
    <source>
        <dbReference type="Proteomes" id="UP000078540"/>
    </source>
</evidence>
<name>A0A195ATK9_9HYME</name>
<keyword evidence="3" id="KW-1185">Reference proteome</keyword>